<organism evidence="1 2">
    <name type="scientific">Jaapia argillacea MUCL 33604</name>
    <dbReference type="NCBI Taxonomy" id="933084"/>
    <lineage>
        <taxon>Eukaryota</taxon>
        <taxon>Fungi</taxon>
        <taxon>Dikarya</taxon>
        <taxon>Basidiomycota</taxon>
        <taxon>Agaricomycotina</taxon>
        <taxon>Agaricomycetes</taxon>
        <taxon>Agaricomycetidae</taxon>
        <taxon>Jaapiales</taxon>
        <taxon>Jaapiaceae</taxon>
        <taxon>Jaapia</taxon>
    </lineage>
</organism>
<dbReference type="Proteomes" id="UP000027265">
    <property type="component" value="Unassembled WGS sequence"/>
</dbReference>
<keyword evidence="2" id="KW-1185">Reference proteome</keyword>
<dbReference type="AlphaFoldDB" id="A0A067PSH0"/>
<dbReference type="HOGENOM" id="CLU_2050003_0_0_1"/>
<accession>A0A067PSH0</accession>
<evidence type="ECO:0000313" key="2">
    <source>
        <dbReference type="Proteomes" id="UP000027265"/>
    </source>
</evidence>
<evidence type="ECO:0000313" key="1">
    <source>
        <dbReference type="EMBL" id="KDQ53271.1"/>
    </source>
</evidence>
<gene>
    <name evidence="1" type="ORF">JAAARDRAFT_39334</name>
</gene>
<dbReference type="InParanoid" id="A0A067PSH0"/>
<reference evidence="2" key="1">
    <citation type="journal article" date="2014" name="Proc. Natl. Acad. Sci. U.S.A.">
        <title>Extensive sampling of basidiomycete genomes demonstrates inadequacy of the white-rot/brown-rot paradigm for wood decay fungi.</title>
        <authorList>
            <person name="Riley R."/>
            <person name="Salamov A.A."/>
            <person name="Brown D.W."/>
            <person name="Nagy L.G."/>
            <person name="Floudas D."/>
            <person name="Held B.W."/>
            <person name="Levasseur A."/>
            <person name="Lombard V."/>
            <person name="Morin E."/>
            <person name="Otillar R."/>
            <person name="Lindquist E.A."/>
            <person name="Sun H."/>
            <person name="LaButti K.M."/>
            <person name="Schmutz J."/>
            <person name="Jabbour D."/>
            <person name="Luo H."/>
            <person name="Baker S.E."/>
            <person name="Pisabarro A.G."/>
            <person name="Walton J.D."/>
            <person name="Blanchette R.A."/>
            <person name="Henrissat B."/>
            <person name="Martin F."/>
            <person name="Cullen D."/>
            <person name="Hibbett D.S."/>
            <person name="Grigoriev I.V."/>
        </authorList>
    </citation>
    <scope>NUCLEOTIDE SEQUENCE [LARGE SCALE GENOMIC DNA]</scope>
    <source>
        <strain evidence="2">MUCL 33604</strain>
    </source>
</reference>
<name>A0A067PSH0_9AGAM</name>
<proteinExistence type="predicted"/>
<sequence>MSSGRLSTGVKKVIVSKITKAQPILEPSPPSPLPVPSKLSLQPLYTRSPSSLSSLQTWSHNYNREVEAGSEQSLCLRVDLEAREKESNAVRKGLNDFALRIGGEGSGVDGKVRRNVKVGW</sequence>
<dbReference type="EMBL" id="KL197734">
    <property type="protein sequence ID" value="KDQ53271.1"/>
    <property type="molecule type" value="Genomic_DNA"/>
</dbReference>
<protein>
    <submittedName>
        <fullName evidence="1">Uncharacterized protein</fullName>
    </submittedName>
</protein>